<dbReference type="Gene3D" id="3.30.465.10">
    <property type="match status" value="1"/>
</dbReference>
<accession>A0A9W7GIP7</accession>
<evidence type="ECO:0000256" key="4">
    <source>
        <dbReference type="ARBA" id="ARBA00023002"/>
    </source>
</evidence>
<reference evidence="8" key="1">
    <citation type="journal article" date="2023" name="Commun. Biol.">
        <title>Genome analysis of Parmales, the sister group of diatoms, reveals the evolutionary specialization of diatoms from phago-mixotrophs to photoautotrophs.</title>
        <authorList>
            <person name="Ban H."/>
            <person name="Sato S."/>
            <person name="Yoshikawa S."/>
            <person name="Yamada K."/>
            <person name="Nakamura Y."/>
            <person name="Ichinomiya M."/>
            <person name="Sato N."/>
            <person name="Blanc-Mathieu R."/>
            <person name="Endo H."/>
            <person name="Kuwata A."/>
            <person name="Ogata H."/>
        </authorList>
    </citation>
    <scope>NUCLEOTIDE SEQUENCE [LARGE SCALE GENOMIC DNA]</scope>
</reference>
<keyword evidence="2" id="KW-0285">Flavoprotein</keyword>
<dbReference type="SUPFAM" id="SSF55103">
    <property type="entry name" value="FAD-linked oxidases, C-terminal domain"/>
    <property type="match status" value="1"/>
</dbReference>
<dbReference type="PANTHER" id="PTHR13878:SF53">
    <property type="entry name" value="CYTOKININ DEHYDROGENASE 6"/>
    <property type="match status" value="1"/>
</dbReference>
<dbReference type="PANTHER" id="PTHR13878">
    <property type="entry name" value="GULONOLACTONE OXIDASE"/>
    <property type="match status" value="1"/>
</dbReference>
<dbReference type="Proteomes" id="UP001165065">
    <property type="component" value="Unassembled WGS sequence"/>
</dbReference>
<name>A0A9W7GIP7_9STRA</name>
<dbReference type="InterPro" id="IPR016166">
    <property type="entry name" value="FAD-bd_PCMH"/>
</dbReference>
<keyword evidence="3" id="KW-0274">FAD</keyword>
<sequence>MSSLPSWPDPYLLPSLTTPLVDDVSRLSSTPISALHQPTTESEVLSILRHAAKNNTQVCPRGTQHSMGGHSTPGSPLGVSLDTRHLRSISYDPSTTLVTCGPGCLWSDLISHLDSFGRGPHTLQSYCTFSVGGTLSVNAHGITSDSCIHACVSSLRVATIGVEGEPEVQTVGPGDDLFGRVLGGYGLFGVILEATLLTAPNHTLSQASLQLNVRDGEFHRVYQNVLSDPNVCVKIARLNILDGLQTAQLIIFTKASQTPSSSTNLGLSPRVMDLKTQLLYKWAMPALRELRYSVEKTTGQAIDMTGGQSLTRNELLFESAVPLAKLYDSLLVSDDTFVLQEFFVPSESFHPFIDLARPIYDDLKEQSTLLLLNTTIRYVRKDEVTKLPYAKADSYAFVLYYRIPRTKEADEALGVYHNRFAQAAVSLKGTFYLPYRKCYPPSLLLKSYPDLPAFAEAKRRYDPRNLLVNAFYTKYIEPLLPPLLPLSPPPSPQHPPPPPFTLPPPPNPRTNSYRALLSNPSLRLKFKKQFLVTIFGLEDPDTVVNAMVKASADPKNEDDLSIFKALKSSMSSSSSPLKPLRSILQLRRQKTELVRETLSILHKLGVPSLTNSYVSLGDNGKVVLPLIDALKVRGRTYCGHTAPCEGTDMPAVLERGSLNDVTDEFFKFDYMDDCERWLEPFDSTVPDGTVELLTLNQGLHHFPPSRLLPFLNLILRKLCPGGIFLVREHDMSDEEVPIHMLDLAHSVFNALTSVEDEEERNEIRAFRGIKEWKSIITSVGFQDAYIAEMEPGDPTRDLMLCFLKPGSTTPISLNLSSAPRKNVAIEPPISDMVRMLLGQVPKASFGLLKSIINQFDVSTLKDAIVQFAGKRGWPTGSIESGLNMLVEGSKIASSMLEKAEVKDHYQSEWLCPEMWLIMPVVQRRVEAGNATETEVKVMDFVKANLPALLLGDDEKEEGKKKEGSSVSVEEAKTGEVTGDEVLSTLKSLQIPGLFEPSSLSASGFTVRQQAALIAQFGGRDASEAAANFSTYLTRASWNEMKEEMKLCKTLPNKTNLIDTDGAPWNNVMRAFLRSPKVVLRSRTRTLMRMGGLGKLDDIYEQEKSGKSRSSSIGTAKRVPATDEVNRVISKNKPRIIRQEFEGGVCLKNISTIVSASFGYKSLTSKMTDITLQVREALNTRDGSLLLHEDDLVLMRNRHSSVKAGVDESRGALLKIATLGMVGKNKLVLEYTQFLNTRIEDGNWWGEEDRAFVTEELQNFGITKRLHEKEGGEYTFFKLVEWMQVEILALFADSLNHTPWFRFPFYEVGMEYINMLKVECGVVEREFGSQRAFASMAFLTDAIPGVVMAFLFAQLSLLAVPLKLSQPANYDGFDKETFCEEVVCVGITSKGVEEVVGDRAHNVRSVVGREGEEVAVVFEVPPFKAMGEVLENIATKIRGARVIEISGLSFVQVRVSTEGGKQGGEQWFESGRAGPGVELIGKYQFTIDNTTPGVKGRIQLAFKVNVLSLLNFIRFVTGLHKEGVKLEQVYDFWG</sequence>
<organism evidence="7 8">
    <name type="scientific">Triparma columacea</name>
    <dbReference type="NCBI Taxonomy" id="722753"/>
    <lineage>
        <taxon>Eukaryota</taxon>
        <taxon>Sar</taxon>
        <taxon>Stramenopiles</taxon>
        <taxon>Ochrophyta</taxon>
        <taxon>Bolidophyceae</taxon>
        <taxon>Parmales</taxon>
        <taxon>Triparmaceae</taxon>
        <taxon>Triparma</taxon>
    </lineage>
</organism>
<evidence type="ECO:0000256" key="1">
    <source>
        <dbReference type="ARBA" id="ARBA00005466"/>
    </source>
</evidence>
<feature type="domain" description="FAD-binding PCMH-type" evidence="6">
    <location>
        <begin position="27"/>
        <end position="201"/>
    </location>
</feature>
<dbReference type="PROSITE" id="PS51387">
    <property type="entry name" value="FAD_PCMH"/>
    <property type="match status" value="1"/>
</dbReference>
<dbReference type="GO" id="GO:0071949">
    <property type="term" value="F:FAD binding"/>
    <property type="evidence" value="ECO:0007669"/>
    <property type="project" value="InterPro"/>
</dbReference>
<evidence type="ECO:0000259" key="6">
    <source>
        <dbReference type="PROSITE" id="PS51387"/>
    </source>
</evidence>
<feature type="region of interest" description="Disordered" evidence="5">
    <location>
        <begin position="486"/>
        <end position="511"/>
    </location>
</feature>
<keyword evidence="4" id="KW-0560">Oxidoreductase</keyword>
<gene>
    <name evidence="7" type="ORF">TrCOL_g8747</name>
</gene>
<evidence type="ECO:0000256" key="5">
    <source>
        <dbReference type="SAM" id="MobiDB-lite"/>
    </source>
</evidence>
<feature type="region of interest" description="Disordered" evidence="5">
    <location>
        <begin position="58"/>
        <end position="77"/>
    </location>
</feature>
<evidence type="ECO:0000313" key="8">
    <source>
        <dbReference type="Proteomes" id="UP001165065"/>
    </source>
</evidence>
<dbReference type="SUPFAM" id="SSF53335">
    <property type="entry name" value="S-adenosyl-L-methionine-dependent methyltransferases"/>
    <property type="match status" value="1"/>
</dbReference>
<dbReference type="EMBL" id="BRYA01000233">
    <property type="protein sequence ID" value="GMI44978.1"/>
    <property type="molecule type" value="Genomic_DNA"/>
</dbReference>
<dbReference type="SUPFAM" id="SSF56176">
    <property type="entry name" value="FAD-binding/transporter-associated domain-like"/>
    <property type="match status" value="1"/>
</dbReference>
<protein>
    <recommendedName>
        <fullName evidence="6">FAD-binding PCMH-type domain-containing protein</fullName>
    </recommendedName>
</protein>
<comment type="similarity">
    <text evidence="1">Belongs to the oxygen-dependent FAD-linked oxidoreductase family.</text>
</comment>
<dbReference type="InterPro" id="IPR029063">
    <property type="entry name" value="SAM-dependent_MTases_sf"/>
</dbReference>
<dbReference type="Gene3D" id="3.40.50.150">
    <property type="entry name" value="Vaccinia Virus protein VP39"/>
    <property type="match status" value="1"/>
</dbReference>
<feature type="compositionally biased region" description="Pro residues" evidence="5">
    <location>
        <begin position="486"/>
        <end position="508"/>
    </location>
</feature>
<evidence type="ECO:0000256" key="2">
    <source>
        <dbReference type="ARBA" id="ARBA00022630"/>
    </source>
</evidence>
<dbReference type="InterPro" id="IPR016169">
    <property type="entry name" value="FAD-bd_PCMH_sub2"/>
</dbReference>
<dbReference type="InterPro" id="IPR036318">
    <property type="entry name" value="FAD-bd_PCMH-like_sf"/>
</dbReference>
<comment type="caution">
    <text evidence="7">The sequence shown here is derived from an EMBL/GenBank/DDBJ whole genome shotgun (WGS) entry which is preliminary data.</text>
</comment>
<dbReference type="Pfam" id="PF01565">
    <property type="entry name" value="FAD_binding_4"/>
    <property type="match status" value="1"/>
</dbReference>
<dbReference type="InterPro" id="IPR050432">
    <property type="entry name" value="FAD-linked_Oxidoreductases_BP"/>
</dbReference>
<dbReference type="InterPro" id="IPR006094">
    <property type="entry name" value="Oxid_FAD_bind_N"/>
</dbReference>
<evidence type="ECO:0000256" key="3">
    <source>
        <dbReference type="ARBA" id="ARBA00022827"/>
    </source>
</evidence>
<evidence type="ECO:0000313" key="7">
    <source>
        <dbReference type="EMBL" id="GMI44978.1"/>
    </source>
</evidence>
<dbReference type="OrthoDB" id="415825at2759"/>
<keyword evidence="8" id="KW-1185">Reference proteome</keyword>
<dbReference type="InterPro" id="IPR016164">
    <property type="entry name" value="FAD-linked_Oxase-like_C"/>
</dbReference>
<proteinExistence type="inferred from homology"/>
<dbReference type="GO" id="GO:0016491">
    <property type="term" value="F:oxidoreductase activity"/>
    <property type="evidence" value="ECO:0007669"/>
    <property type="project" value="UniProtKB-KW"/>
</dbReference>